<keyword evidence="4" id="KW-1185">Reference proteome</keyword>
<dbReference type="InterPro" id="IPR029052">
    <property type="entry name" value="Metallo-depent_PP-like"/>
</dbReference>
<dbReference type="SMART" id="SM00854">
    <property type="entry name" value="PGA_cap"/>
    <property type="match status" value="1"/>
</dbReference>
<evidence type="ECO:0000256" key="1">
    <source>
        <dbReference type="ARBA" id="ARBA00005662"/>
    </source>
</evidence>
<dbReference type="PANTHER" id="PTHR33393">
    <property type="entry name" value="POLYGLUTAMINE SYNTHESIS ACCESSORY PROTEIN RV0574C-RELATED"/>
    <property type="match status" value="1"/>
</dbReference>
<gene>
    <name evidence="3" type="ORF">HXA33_00060</name>
</gene>
<name>A0A9Q4FXP8_SALAG</name>
<evidence type="ECO:0000313" key="3">
    <source>
        <dbReference type="EMBL" id="MCR6094939.1"/>
    </source>
</evidence>
<dbReference type="AlphaFoldDB" id="A0A9Q4FXP8"/>
<feature type="domain" description="Capsule synthesis protein CapA" evidence="2">
    <location>
        <begin position="6"/>
        <end position="263"/>
    </location>
</feature>
<dbReference type="Pfam" id="PF14397">
    <property type="entry name" value="ATPgrasp_ST"/>
    <property type="match status" value="1"/>
</dbReference>
<dbReference type="EMBL" id="JABXYM010000001">
    <property type="protein sequence ID" value="MCR6094939.1"/>
    <property type="molecule type" value="Genomic_DNA"/>
</dbReference>
<dbReference type="RefSeq" id="WP_257819563.1">
    <property type="nucleotide sequence ID" value="NZ_JABXYM010000001.1"/>
</dbReference>
<dbReference type="Proteomes" id="UP001057753">
    <property type="component" value="Unassembled WGS sequence"/>
</dbReference>
<reference evidence="3" key="1">
    <citation type="submission" date="2020-06" db="EMBL/GenBank/DDBJ databases">
        <title>Insight into the genomes of haloalkaliphilic bacilli from Kenyan soda lakes.</title>
        <authorList>
            <person name="Mwirichia R."/>
            <person name="Villamizar G.C."/>
            <person name="Poehlein A."/>
            <person name="Mugweru J."/>
            <person name="Kipnyargis A."/>
            <person name="Kiplimo D."/>
            <person name="Orwa P."/>
            <person name="Daniel R."/>
        </authorList>
    </citation>
    <scope>NUCLEOTIDE SEQUENCE</scope>
    <source>
        <strain evidence="3">B1096_S55</strain>
    </source>
</reference>
<dbReference type="PANTHER" id="PTHR33393:SF13">
    <property type="entry name" value="PGA BIOSYNTHESIS PROTEIN CAPA"/>
    <property type="match status" value="1"/>
</dbReference>
<evidence type="ECO:0000259" key="2">
    <source>
        <dbReference type="SMART" id="SM00854"/>
    </source>
</evidence>
<dbReference type="Pfam" id="PF09587">
    <property type="entry name" value="PGA_cap"/>
    <property type="match status" value="1"/>
</dbReference>
<protein>
    <submittedName>
        <fullName evidence="3">CapA family protein</fullName>
    </submittedName>
</protein>
<comment type="caution">
    <text evidence="3">The sequence shown here is derived from an EMBL/GenBank/DDBJ whole genome shotgun (WGS) entry which is preliminary data.</text>
</comment>
<dbReference type="InterPro" id="IPR019079">
    <property type="entry name" value="Capsule_synth_CapA"/>
</dbReference>
<organism evidence="3 4">
    <name type="scientific">Salipaludibacillus agaradhaerens</name>
    <name type="common">Bacillus agaradhaerens</name>
    <dbReference type="NCBI Taxonomy" id="76935"/>
    <lineage>
        <taxon>Bacteria</taxon>
        <taxon>Bacillati</taxon>
        <taxon>Bacillota</taxon>
        <taxon>Bacilli</taxon>
        <taxon>Bacillales</taxon>
        <taxon>Bacillaceae</taxon>
    </lineage>
</organism>
<proteinExistence type="inferred from homology"/>
<sequence>MTQTYNITFAGDLSIGEKYFGKEGREDLQERLYNNPLSFFNRVAHLTDNTDYLIVNLESVLVSEEPQNSKFNWDTTKRTIRTLEKLGVYGVNLANDQSMGLGNETMLDMREQLLANGILPFGAGKNLREAVAPLEIKLTDDLSNKKVYIFGGMPSSKKYRDEYNFFGKKDKPGINSLNTTRMAEKIKKLREQEKDSLIIVFPHFHSHSYTQVSDKEKIKEKLRSFIDAGADYIIGHGTHSLDLIEQYNNGTIYYSIGNFVYNTTGKYSQFDVLPYSGFVNLNISNKNGKWIVVPKLYPIVTDNRKTGYSVRAVRARECKSVVKKMQQYVDPFSTPMQISYDKDDLGYYVELKETDNLLEKFGTVITGNMFKKYQEAGLLENIDENYVLEVQDYWKNLFGQTVDASLHVAFMNLTGRKDFTIVPGRIMRYELIPYFNKVGKRNMYRDKNIYDKLINTSNTAQIILKNVRGNYFNTDNEFLTQEKAWSLLTSRDSDFIIKPSITNNGVGVNKVTLNEGKAYLEGQQIEIKDLEEFYGPNFVVQEIIEQHPVMAEPHPSSVNSLRMVTLRWKGDIHYLLTFARFGAGGSVKDNAGAGGVCCGIEDNGEFMDIAIDENANKYTKHPTTGYSFEKYAKIPNFSEFKEFVINLHKDILHHDYISWDIAVGKDAKPIFIEANFSGATWIYQLASQRSVFGELTEEVVSHIYNQKQLGVSRDHRPHHFDEE</sequence>
<evidence type="ECO:0000313" key="4">
    <source>
        <dbReference type="Proteomes" id="UP001057753"/>
    </source>
</evidence>
<dbReference type="SUPFAM" id="SSF56300">
    <property type="entry name" value="Metallo-dependent phosphatases"/>
    <property type="match status" value="1"/>
</dbReference>
<comment type="similarity">
    <text evidence="1">Belongs to the CapA family.</text>
</comment>
<accession>A0A9Q4FXP8</accession>
<dbReference type="InterPro" id="IPR039523">
    <property type="entry name" value="RimK-rel_E_lig_ATP-grasp"/>
</dbReference>
<dbReference type="InterPro" id="IPR052169">
    <property type="entry name" value="CW_Biosynth-Accessory"/>
</dbReference>